<dbReference type="Proteomes" id="UP000028705">
    <property type="component" value="Unassembled WGS sequence"/>
</dbReference>
<dbReference type="RefSeq" id="WP_034713161.1">
    <property type="nucleotide sequence ID" value="NZ_JPRH01000007.1"/>
</dbReference>
<keyword evidence="3" id="KW-1185">Reference proteome</keyword>
<evidence type="ECO:0000313" key="2">
    <source>
        <dbReference type="EMBL" id="KFF11262.1"/>
    </source>
</evidence>
<dbReference type="STRING" id="445961.IW15_16025"/>
<protein>
    <submittedName>
        <fullName evidence="2">Uncharacterized protein</fullName>
    </submittedName>
</protein>
<sequence length="71" mass="8428">MKKSLYLFVLFFSFYSAVAQNKQSGTRSQTEVIDKKLKDITKEINEHNGDPKQQEEHLLYLKRTSEKLKYD</sequence>
<proteinExistence type="predicted"/>
<evidence type="ECO:0000256" key="1">
    <source>
        <dbReference type="SAM" id="SignalP"/>
    </source>
</evidence>
<gene>
    <name evidence="2" type="ORF">IW15_16025</name>
</gene>
<name>A0A086A3J8_9FLAO</name>
<evidence type="ECO:0000313" key="3">
    <source>
        <dbReference type="Proteomes" id="UP000028705"/>
    </source>
</evidence>
<accession>A0A086A3J8</accession>
<organism evidence="2 3">
    <name type="scientific">Chryseobacterium soli</name>
    <dbReference type="NCBI Taxonomy" id="445961"/>
    <lineage>
        <taxon>Bacteria</taxon>
        <taxon>Pseudomonadati</taxon>
        <taxon>Bacteroidota</taxon>
        <taxon>Flavobacteriia</taxon>
        <taxon>Flavobacteriales</taxon>
        <taxon>Weeksellaceae</taxon>
        <taxon>Chryseobacterium group</taxon>
        <taxon>Chryseobacterium</taxon>
    </lineage>
</organism>
<comment type="caution">
    <text evidence="2">The sequence shown here is derived from an EMBL/GenBank/DDBJ whole genome shotgun (WGS) entry which is preliminary data.</text>
</comment>
<feature type="chain" id="PRO_5001802258" evidence="1">
    <location>
        <begin position="20"/>
        <end position="71"/>
    </location>
</feature>
<keyword evidence="1" id="KW-0732">Signal</keyword>
<reference evidence="2 3" key="1">
    <citation type="submission" date="2014-07" db="EMBL/GenBank/DDBJ databases">
        <title>Genome of Chryseobacterium soli DSM 19298.</title>
        <authorList>
            <person name="Stropko S.J."/>
            <person name="Pipes S.E."/>
            <person name="Newman J."/>
        </authorList>
    </citation>
    <scope>NUCLEOTIDE SEQUENCE [LARGE SCALE GENOMIC DNA]</scope>
    <source>
        <strain evidence="2 3">DSM 19298</strain>
    </source>
</reference>
<feature type="signal peptide" evidence="1">
    <location>
        <begin position="1"/>
        <end position="19"/>
    </location>
</feature>
<dbReference type="AlphaFoldDB" id="A0A086A3J8"/>
<dbReference type="EMBL" id="JPRH01000007">
    <property type="protein sequence ID" value="KFF11262.1"/>
    <property type="molecule type" value="Genomic_DNA"/>
</dbReference>